<evidence type="ECO:0000313" key="1">
    <source>
        <dbReference type="EMBL" id="KIZ06080.1"/>
    </source>
</evidence>
<accession>A0A0D2MU45</accession>
<reference evidence="1 2" key="1">
    <citation type="journal article" date="2013" name="BMC Genomics">
        <title>Reconstruction of the lipid metabolism for the microalga Monoraphidium neglectum from its genome sequence reveals characteristics suitable for biofuel production.</title>
        <authorList>
            <person name="Bogen C."/>
            <person name="Al-Dilaimi A."/>
            <person name="Albersmeier A."/>
            <person name="Wichmann J."/>
            <person name="Grundmann M."/>
            <person name="Rupp O."/>
            <person name="Lauersen K.J."/>
            <person name="Blifernez-Klassen O."/>
            <person name="Kalinowski J."/>
            <person name="Goesmann A."/>
            <person name="Mussgnug J.H."/>
            <person name="Kruse O."/>
        </authorList>
    </citation>
    <scope>NUCLEOTIDE SEQUENCE [LARGE SCALE GENOMIC DNA]</scope>
    <source>
        <strain evidence="1 2">SAG 48.87</strain>
    </source>
</reference>
<dbReference type="Proteomes" id="UP000054498">
    <property type="component" value="Unassembled WGS sequence"/>
</dbReference>
<dbReference type="InterPro" id="IPR029787">
    <property type="entry name" value="Nucleotide_cyclase"/>
</dbReference>
<dbReference type="PANTHER" id="PTHR43081">
    <property type="entry name" value="ADENYLATE CYCLASE, TERMINAL-DIFFERENTIATION SPECIFIC-RELATED"/>
    <property type="match status" value="1"/>
</dbReference>
<dbReference type="STRING" id="145388.A0A0D2MU45"/>
<proteinExistence type="predicted"/>
<dbReference type="AlphaFoldDB" id="A0A0D2MU45"/>
<gene>
    <name evidence="1" type="ORF">MNEG_1873</name>
</gene>
<name>A0A0D2MU45_9CHLO</name>
<dbReference type="KEGG" id="mng:MNEG_1873"/>
<dbReference type="OrthoDB" id="542421at2759"/>
<evidence type="ECO:0000313" key="2">
    <source>
        <dbReference type="Proteomes" id="UP000054498"/>
    </source>
</evidence>
<keyword evidence="2" id="KW-1185">Reference proteome</keyword>
<dbReference type="RefSeq" id="XP_013905099.1">
    <property type="nucleotide sequence ID" value="XM_014049645.1"/>
</dbReference>
<dbReference type="PANTHER" id="PTHR43081:SF1">
    <property type="entry name" value="ADENYLATE CYCLASE, TERMINAL-DIFFERENTIATION SPECIFIC"/>
    <property type="match status" value="1"/>
</dbReference>
<dbReference type="SUPFAM" id="SSF55073">
    <property type="entry name" value="Nucleotide cyclase"/>
    <property type="match status" value="1"/>
</dbReference>
<protein>
    <submittedName>
        <fullName evidence="1">Uncharacterized protein</fullName>
    </submittedName>
</protein>
<dbReference type="GeneID" id="25734751"/>
<sequence length="104" mass="11528">MVTWVVTDVEGSTQLWEWDADVMDDAVERHNKILRGLLDVHGGHEVRTDGDSMCAAFHDAVDAVTWAVAAQAALLAHPWPARLLEHPYCAPVTLVFQKTCLCMT</sequence>
<organism evidence="1 2">
    <name type="scientific">Monoraphidium neglectum</name>
    <dbReference type="NCBI Taxonomy" id="145388"/>
    <lineage>
        <taxon>Eukaryota</taxon>
        <taxon>Viridiplantae</taxon>
        <taxon>Chlorophyta</taxon>
        <taxon>core chlorophytes</taxon>
        <taxon>Chlorophyceae</taxon>
        <taxon>CS clade</taxon>
        <taxon>Sphaeropleales</taxon>
        <taxon>Selenastraceae</taxon>
        <taxon>Monoraphidium</taxon>
    </lineage>
</organism>
<dbReference type="InterPro" id="IPR050697">
    <property type="entry name" value="Adenylyl/Guanylyl_Cyclase_3/4"/>
</dbReference>
<dbReference type="EMBL" id="KK100417">
    <property type="protein sequence ID" value="KIZ06080.1"/>
    <property type="molecule type" value="Genomic_DNA"/>
</dbReference>
<dbReference type="Gene3D" id="3.30.70.1230">
    <property type="entry name" value="Nucleotide cyclase"/>
    <property type="match status" value="1"/>
</dbReference>